<dbReference type="InterPro" id="IPR036165">
    <property type="entry name" value="YefM-like_sf"/>
</dbReference>
<evidence type="ECO:0000313" key="3">
    <source>
        <dbReference type="Proteomes" id="UP000013047"/>
    </source>
</evidence>
<comment type="caution">
    <text evidence="2">The sequence shown here is derived from an EMBL/GenBank/DDBJ whole genome shotgun (WGS) entry which is preliminary data.</text>
</comment>
<dbReference type="NCBIfam" id="TIGR01552">
    <property type="entry name" value="phd_fam"/>
    <property type="match status" value="1"/>
</dbReference>
<dbReference type="RefSeq" id="WP_004361170.1">
    <property type="nucleotide sequence ID" value="NZ_AMXF01000049.1"/>
</dbReference>
<proteinExistence type="inferred from homology"/>
<dbReference type="AlphaFoldDB" id="N6YT29"/>
<accession>N6YT29</accession>
<sequence>MIQASAVSFCQNLGEMLNQVQYRHDSVVINKDGKFVAALVDARLFERIRRMQARFDALCQRIEAGYDGVPEDEGMAEIEAASCHGYPPATAFPAVKFSAD</sequence>
<evidence type="ECO:0000256" key="1">
    <source>
        <dbReference type="ARBA" id="ARBA00009981"/>
    </source>
</evidence>
<protein>
    <submittedName>
        <fullName evidence="2">Prevent-host-death family protein</fullName>
    </submittedName>
</protein>
<dbReference type="EMBL" id="AMXF01000049">
    <property type="protein sequence ID" value="ENO97411.1"/>
    <property type="molecule type" value="Genomic_DNA"/>
</dbReference>
<name>N6YT29_9RHOO</name>
<evidence type="ECO:0000313" key="2">
    <source>
        <dbReference type="EMBL" id="ENO97411.1"/>
    </source>
</evidence>
<organism evidence="2 3">
    <name type="scientific">Thauera phenylacetica B4P</name>
    <dbReference type="NCBI Taxonomy" id="1234382"/>
    <lineage>
        <taxon>Bacteria</taxon>
        <taxon>Pseudomonadati</taxon>
        <taxon>Pseudomonadota</taxon>
        <taxon>Betaproteobacteria</taxon>
        <taxon>Rhodocyclales</taxon>
        <taxon>Zoogloeaceae</taxon>
        <taxon>Thauera</taxon>
    </lineage>
</organism>
<gene>
    <name evidence="2" type="ORF">C667_09090</name>
</gene>
<dbReference type="Proteomes" id="UP000013047">
    <property type="component" value="Unassembled WGS sequence"/>
</dbReference>
<dbReference type="SUPFAM" id="SSF143120">
    <property type="entry name" value="YefM-like"/>
    <property type="match status" value="1"/>
</dbReference>
<comment type="similarity">
    <text evidence="1">Belongs to the phD/YefM antitoxin family.</text>
</comment>
<keyword evidence="3" id="KW-1185">Reference proteome</keyword>
<reference evidence="2 3" key="1">
    <citation type="submission" date="2012-09" db="EMBL/GenBank/DDBJ databases">
        <title>Draft Genome Sequences of 6 Strains from Genus Thauera.</title>
        <authorList>
            <person name="Liu B."/>
            <person name="Shapleigh J.P."/>
            <person name="Frostegard A.H."/>
        </authorList>
    </citation>
    <scope>NUCLEOTIDE SEQUENCE [LARGE SCALE GENOMIC DNA]</scope>
    <source>
        <strain evidence="2 3">B4P</strain>
    </source>
</reference>